<proteinExistence type="inferred from homology"/>
<comment type="subunit">
    <text evidence="7">Homodimer.</text>
</comment>
<evidence type="ECO:0000313" key="8">
    <source>
        <dbReference type="EMBL" id="TCO79814.1"/>
    </source>
</evidence>
<feature type="binding site" evidence="7">
    <location>
        <begin position="133"/>
        <end position="134"/>
    </location>
    <ligand>
        <name>pyridoxal 5'-phosphate</name>
        <dbReference type="ChEBI" id="CHEBI:597326"/>
    </ligand>
</feature>
<comment type="pathway">
    <text evidence="7">Cofactor biosynthesis; biotin biosynthesis; 7,8-diaminononanoate from 8-amino-7-oxononanoate (SAM route): step 1/1.</text>
</comment>
<feature type="binding site" evidence="7">
    <location>
        <position position="253"/>
    </location>
    <ligand>
        <name>pyridoxal 5'-phosphate</name>
        <dbReference type="ChEBI" id="CHEBI:597326"/>
    </ligand>
</feature>
<keyword evidence="3 7" id="KW-0808">Transferase</keyword>
<dbReference type="FunFam" id="3.40.640.10:FF:000004">
    <property type="entry name" value="Acetylornithine aminotransferase"/>
    <property type="match status" value="1"/>
</dbReference>
<feature type="binding site" evidence="7">
    <location>
        <begin position="315"/>
        <end position="316"/>
    </location>
    <ligand>
        <name>pyridoxal 5'-phosphate</name>
        <dbReference type="ChEBI" id="CHEBI:597326"/>
    </ligand>
</feature>
<dbReference type="Gene3D" id="3.90.1150.10">
    <property type="entry name" value="Aspartate Aminotransferase, domain 1"/>
    <property type="match status" value="1"/>
</dbReference>
<evidence type="ECO:0000256" key="6">
    <source>
        <dbReference type="ARBA" id="ARBA00022898"/>
    </source>
</evidence>
<dbReference type="GO" id="GO:0009102">
    <property type="term" value="P:biotin biosynthetic process"/>
    <property type="evidence" value="ECO:0007669"/>
    <property type="project" value="UniProtKB-UniRule"/>
</dbReference>
<dbReference type="GO" id="GO:0005737">
    <property type="term" value="C:cytoplasm"/>
    <property type="evidence" value="ECO:0007669"/>
    <property type="project" value="UniProtKB-SubCell"/>
</dbReference>
<dbReference type="GO" id="GO:0004015">
    <property type="term" value="F:adenosylmethionine-8-amino-7-oxononanoate transaminase activity"/>
    <property type="evidence" value="ECO:0007669"/>
    <property type="project" value="UniProtKB-UniRule"/>
</dbReference>
<evidence type="ECO:0000256" key="3">
    <source>
        <dbReference type="ARBA" id="ARBA00022679"/>
    </source>
</evidence>
<keyword evidence="6 7" id="KW-0663">Pyridoxal phosphate</keyword>
<dbReference type="GO" id="GO:0030170">
    <property type="term" value="F:pyridoxal phosphate binding"/>
    <property type="evidence" value="ECO:0007669"/>
    <property type="project" value="UniProtKB-UniRule"/>
</dbReference>
<dbReference type="Proteomes" id="UP000294919">
    <property type="component" value="Unassembled WGS sequence"/>
</dbReference>
<keyword evidence="9" id="KW-1185">Reference proteome</keyword>
<comment type="cofactor">
    <cofactor evidence="1 7">
        <name>pyridoxal 5'-phosphate</name>
        <dbReference type="ChEBI" id="CHEBI:597326"/>
    </cofactor>
</comment>
<gene>
    <name evidence="7" type="primary">bioA</name>
    <name evidence="8" type="ORF">EV214_10144</name>
</gene>
<comment type="function">
    <text evidence="7">Catalyzes the transfer of the alpha-amino group from S-adenosyl-L-methionine (SAM) to 7-keto-8-aminopelargonic acid (KAPA) to form 7,8-diaminopelargonic acid (DAPA). It is the only aminotransferase known to utilize SAM as an amino donor.</text>
</comment>
<dbReference type="Gene3D" id="3.40.640.10">
    <property type="entry name" value="Type I PLP-dependent aspartate aminotransferase-like (Major domain)"/>
    <property type="match status" value="1"/>
</dbReference>
<keyword evidence="4 7" id="KW-0949">S-adenosyl-L-methionine</keyword>
<feature type="binding site" evidence="7">
    <location>
        <position position="166"/>
    </location>
    <ligand>
        <name>substrate</name>
    </ligand>
</feature>
<dbReference type="InterPro" id="IPR049704">
    <property type="entry name" value="Aminotrans_3_PPA_site"/>
</dbReference>
<dbReference type="RefSeq" id="WP_330571204.1">
    <property type="nucleotide sequence ID" value="NZ_SLWV01000001.1"/>
</dbReference>
<sequence>MITDLFLAVMILAVVELKVYVGIRKERKGNGEIMIWYPYVQMKSMKTPYKVKKAKGVYIYTEDKKLIDSVSSWWSAIHGYSNEEINEAAIDQINNFSHVMLGGLNHDPALELAEKLKEILPGDLNHVFFSDSGSVAVEVSLKMAIQYYNNKGMSKKKEIIALKEAYHGDTFKAMAVGDDADYHKAFPEKEGIYHICPKIEELEAILEKRHDKIAVFIVEPLLQGAAGMKMYDIQFLEEARKLCDRYDVIFIFDEVATGFGRTGNKFVSELVIPDIIVLGKALTGGYVGHAATVANQKIYEGFYSDDPSKAFMHGPTFMGNALACRIALKSLDIFLRDDYMDKIKKIERILIDSLKNLKSHKIKDIRVMGACACIEVYDAKDLQGFSQFAYTHGVWNRTFLNFMYTMPPYIIEEEELLKIVKVFKKWFDRE</sequence>
<dbReference type="AlphaFoldDB" id="A0A4R2L087"/>
<dbReference type="InterPro" id="IPR015424">
    <property type="entry name" value="PyrdxlP-dep_Trfase"/>
</dbReference>
<dbReference type="PANTHER" id="PTHR42684:SF3">
    <property type="entry name" value="ADENOSYLMETHIONINE-8-AMINO-7-OXONONANOATE AMINOTRANSFERASE"/>
    <property type="match status" value="1"/>
</dbReference>
<dbReference type="InterPro" id="IPR005815">
    <property type="entry name" value="BioA"/>
</dbReference>
<evidence type="ECO:0000313" key="9">
    <source>
        <dbReference type="Proteomes" id="UP000294919"/>
    </source>
</evidence>
<dbReference type="Pfam" id="PF00202">
    <property type="entry name" value="Aminotran_3"/>
    <property type="match status" value="1"/>
</dbReference>
<organism evidence="8 9">
    <name type="scientific">Marinisporobacter balticus</name>
    <dbReference type="NCBI Taxonomy" id="2018667"/>
    <lineage>
        <taxon>Bacteria</taxon>
        <taxon>Bacillati</taxon>
        <taxon>Bacillota</taxon>
        <taxon>Clostridia</taxon>
        <taxon>Peptostreptococcales</taxon>
        <taxon>Thermotaleaceae</taxon>
        <taxon>Marinisporobacter</taxon>
    </lineage>
</organism>
<feature type="binding site" evidence="7">
    <location>
        <position position="314"/>
    </location>
    <ligand>
        <name>substrate</name>
    </ligand>
</feature>
<dbReference type="InterPro" id="IPR005814">
    <property type="entry name" value="Aminotrans_3"/>
</dbReference>
<dbReference type="SUPFAM" id="SSF53383">
    <property type="entry name" value="PLP-dependent transferases"/>
    <property type="match status" value="1"/>
</dbReference>
<dbReference type="EC" id="2.6.1.62" evidence="7"/>
<evidence type="ECO:0000256" key="4">
    <source>
        <dbReference type="ARBA" id="ARBA00022691"/>
    </source>
</evidence>
<dbReference type="InterPro" id="IPR015421">
    <property type="entry name" value="PyrdxlP-dep_Trfase_major"/>
</dbReference>
<dbReference type="CDD" id="cd00610">
    <property type="entry name" value="OAT_like"/>
    <property type="match status" value="1"/>
</dbReference>
<dbReference type="HAMAP" id="MF_00834">
    <property type="entry name" value="BioA"/>
    <property type="match status" value="1"/>
</dbReference>
<reference evidence="8 9" key="1">
    <citation type="submission" date="2019-03" db="EMBL/GenBank/DDBJ databases">
        <title>Genomic Encyclopedia of Type Strains, Phase IV (KMG-IV): sequencing the most valuable type-strain genomes for metagenomic binning, comparative biology and taxonomic classification.</title>
        <authorList>
            <person name="Goeker M."/>
        </authorList>
    </citation>
    <scope>NUCLEOTIDE SEQUENCE [LARGE SCALE GENOMIC DNA]</scope>
    <source>
        <strain evidence="8 9">DSM 102940</strain>
    </source>
</reference>
<evidence type="ECO:0000256" key="5">
    <source>
        <dbReference type="ARBA" id="ARBA00022756"/>
    </source>
</evidence>
<keyword evidence="7" id="KW-0963">Cytoplasm</keyword>
<keyword evidence="2 7" id="KW-0032">Aminotransferase</keyword>
<evidence type="ECO:0000256" key="7">
    <source>
        <dbReference type="HAMAP-Rule" id="MF_00834"/>
    </source>
</evidence>
<dbReference type="NCBIfam" id="TIGR00508">
    <property type="entry name" value="bioA"/>
    <property type="match status" value="1"/>
</dbReference>
<name>A0A4R2L087_9FIRM</name>
<keyword evidence="5 7" id="KW-0093">Biotin biosynthesis</keyword>
<evidence type="ECO:0000256" key="2">
    <source>
        <dbReference type="ARBA" id="ARBA00022576"/>
    </source>
</evidence>
<feature type="binding site" evidence="7">
    <location>
        <position position="280"/>
    </location>
    <ligand>
        <name>substrate</name>
    </ligand>
</feature>
<comment type="subcellular location">
    <subcellularLocation>
        <location evidence="7">Cytoplasm</location>
    </subcellularLocation>
</comment>
<accession>A0A4R2L087</accession>
<dbReference type="EMBL" id="SLWV01000001">
    <property type="protein sequence ID" value="TCO79814.1"/>
    <property type="molecule type" value="Genomic_DNA"/>
</dbReference>
<protein>
    <recommendedName>
        <fullName evidence="7">Adenosylmethionine-8-amino-7-oxononanoate aminotransferase</fullName>
        <ecNumber evidence="7">2.6.1.62</ecNumber>
    </recommendedName>
    <alternativeName>
        <fullName evidence="7">7,8-diamino-pelargonic acid aminotransferase</fullName>
        <shortName evidence="7">DAPA AT</shortName>
        <shortName evidence="7">DAPA aminotransferase</shortName>
    </alternativeName>
    <alternativeName>
        <fullName evidence="7">7,8-diaminononanoate synthase</fullName>
        <shortName evidence="7">DANS</shortName>
    </alternativeName>
    <alternativeName>
        <fullName evidence="7">Diaminopelargonic acid synthase</fullName>
    </alternativeName>
</protein>
<dbReference type="PROSITE" id="PS00600">
    <property type="entry name" value="AA_TRANSFER_CLASS_3"/>
    <property type="match status" value="1"/>
</dbReference>
<feature type="binding site" evidence="7">
    <location>
        <position position="397"/>
    </location>
    <ligand>
        <name>substrate</name>
    </ligand>
</feature>
<feature type="site" description="Participates in the substrate recognition with KAPA and in a stacking interaction with the adenine ring of SAM" evidence="7">
    <location>
        <position position="39"/>
    </location>
</feature>
<dbReference type="UniPathway" id="UPA00078">
    <property type="reaction ID" value="UER00160"/>
</dbReference>
<evidence type="ECO:0000256" key="1">
    <source>
        <dbReference type="ARBA" id="ARBA00001933"/>
    </source>
</evidence>
<comment type="caution">
    <text evidence="8">The sequence shown here is derived from an EMBL/GenBank/DDBJ whole genome shotgun (WGS) entry which is preliminary data.</text>
</comment>
<dbReference type="GO" id="GO:0004141">
    <property type="term" value="F:dethiobiotin synthase activity"/>
    <property type="evidence" value="ECO:0007669"/>
    <property type="project" value="TreeGrafter"/>
</dbReference>
<dbReference type="InterPro" id="IPR015422">
    <property type="entry name" value="PyrdxlP-dep_Trfase_small"/>
</dbReference>
<feature type="binding site" evidence="7">
    <location>
        <position position="73"/>
    </location>
    <ligand>
        <name>substrate</name>
    </ligand>
</feature>
<comment type="catalytic activity">
    <reaction evidence="7">
        <text>(8S)-8-amino-7-oxononanoate + S-adenosyl-L-methionine = S-adenosyl-4-methylsulfanyl-2-oxobutanoate + (7R,8S)-7,8-diammoniononanoate</text>
        <dbReference type="Rhea" id="RHEA:16861"/>
        <dbReference type="ChEBI" id="CHEBI:16490"/>
        <dbReference type="ChEBI" id="CHEBI:59789"/>
        <dbReference type="ChEBI" id="CHEBI:149468"/>
        <dbReference type="ChEBI" id="CHEBI:149469"/>
        <dbReference type="EC" id="2.6.1.62"/>
    </reaction>
</comment>
<dbReference type="PANTHER" id="PTHR42684">
    <property type="entry name" value="ADENOSYLMETHIONINE-8-AMINO-7-OXONONANOATE AMINOTRANSFERASE"/>
    <property type="match status" value="1"/>
</dbReference>
<feature type="modified residue" description="N6-(pyridoxal phosphate)lysine" evidence="7">
    <location>
        <position position="280"/>
    </location>
</feature>
<comment type="similarity">
    <text evidence="7">Belongs to the class-III pyridoxal-phosphate-dependent aminotransferase family. BioA subfamily.</text>
</comment>